<dbReference type="InterPro" id="IPR056717">
    <property type="entry name" value="DUF7815"/>
</dbReference>
<evidence type="ECO:0000313" key="4">
    <source>
        <dbReference type="Proteomes" id="UP000230069"/>
    </source>
</evidence>
<evidence type="ECO:0000313" key="3">
    <source>
        <dbReference type="EMBL" id="PIA40052.1"/>
    </source>
</evidence>
<dbReference type="STRING" id="218851.A0A2G5D987"/>
<sequence length="508" mass="55746">MAIEFPSDLIQQLQISLRKEAGLPLYKPEDISLSDLPSVQEAVEGLDPSPPYLRCKQCRGKLVRGIQSFVCVFCGAQQHKDIPPDPINFKSTFGYRWLLQSLNLNGSEPVEANDSNKGHNSSKDAMILSDLLSLEIKWSAESEKNKNDIAKKVPNLNNNPLNVAGVDLDNFFSETNKDSVPYTSGQHEIPNKEAFASPGQGSLSLFENIQSTDKLVRSAEGATDDLSGWEAEFQSAGAGTLPVDSIPLNLFPDASPIDFSSTSEAPFSSEGEIKFQFDGVDSNLKENNPTVSQASMNDNWFQDDQWHTSNIESSTKIAQPETKTEAIKEGKSTESSNNLSSMDDTLFSDDIWLTSSEKPRDNEESVDAWQDFTSSGNIPDPFPSVSSLTNNTKTSTIGLAPDMNLFNGSSNDQDTDFGSFMAPDIFSGTTGLHNGLTTLNNMQEGSYTDRVEVKPGEHKSVEDMDGTFDGAMWSESADNTVERLMSEMHYLSFMLDSNLSIPQKRDAV</sequence>
<feature type="domain" description="DUF7815" evidence="2">
    <location>
        <begin position="51"/>
        <end position="77"/>
    </location>
</feature>
<dbReference type="PANTHER" id="PTHR36308:SF1">
    <property type="entry name" value="DENTIN SIALOPHOSPHOPROTEIN-RELATED"/>
    <property type="match status" value="1"/>
</dbReference>
<dbReference type="Proteomes" id="UP000230069">
    <property type="component" value="Unassembled WGS sequence"/>
</dbReference>
<gene>
    <name evidence="3" type="ORF">AQUCO_02500045v1</name>
</gene>
<feature type="compositionally biased region" description="Basic and acidic residues" evidence="1">
    <location>
        <begin position="322"/>
        <end position="332"/>
    </location>
</feature>
<feature type="region of interest" description="Disordered" evidence="1">
    <location>
        <begin position="311"/>
        <end position="341"/>
    </location>
</feature>
<dbReference type="PANTHER" id="PTHR36308">
    <property type="entry name" value="DENTIN SIALOPHOSPHOPROTEIN-RELATED"/>
    <property type="match status" value="1"/>
</dbReference>
<dbReference type="FunCoup" id="A0A2G5D987">
    <property type="interactions" value="70"/>
</dbReference>
<dbReference type="AlphaFoldDB" id="A0A2G5D987"/>
<dbReference type="Pfam" id="PF25122">
    <property type="entry name" value="DUF7815"/>
    <property type="match status" value="1"/>
</dbReference>
<reference evidence="3 4" key="1">
    <citation type="submission" date="2017-09" db="EMBL/GenBank/DDBJ databases">
        <title>WGS assembly of Aquilegia coerulea Goldsmith.</title>
        <authorList>
            <person name="Hodges S."/>
            <person name="Kramer E."/>
            <person name="Nordborg M."/>
            <person name="Tomkins J."/>
            <person name="Borevitz J."/>
            <person name="Derieg N."/>
            <person name="Yan J."/>
            <person name="Mihaltcheva S."/>
            <person name="Hayes R.D."/>
            <person name="Rokhsar D."/>
        </authorList>
    </citation>
    <scope>NUCLEOTIDE SEQUENCE [LARGE SCALE GENOMIC DNA]</scope>
    <source>
        <strain evidence="4">cv. Goldsmith</strain>
    </source>
</reference>
<accession>A0A2G5D987</accession>
<dbReference type="InParanoid" id="A0A2G5D987"/>
<organism evidence="3 4">
    <name type="scientific">Aquilegia coerulea</name>
    <name type="common">Rocky mountain columbine</name>
    <dbReference type="NCBI Taxonomy" id="218851"/>
    <lineage>
        <taxon>Eukaryota</taxon>
        <taxon>Viridiplantae</taxon>
        <taxon>Streptophyta</taxon>
        <taxon>Embryophyta</taxon>
        <taxon>Tracheophyta</taxon>
        <taxon>Spermatophyta</taxon>
        <taxon>Magnoliopsida</taxon>
        <taxon>Ranunculales</taxon>
        <taxon>Ranunculaceae</taxon>
        <taxon>Thalictroideae</taxon>
        <taxon>Aquilegia</taxon>
    </lineage>
</organism>
<dbReference type="EMBL" id="KZ305042">
    <property type="protein sequence ID" value="PIA40052.1"/>
    <property type="molecule type" value="Genomic_DNA"/>
</dbReference>
<proteinExistence type="predicted"/>
<evidence type="ECO:0000256" key="1">
    <source>
        <dbReference type="SAM" id="MobiDB-lite"/>
    </source>
</evidence>
<name>A0A2G5D987_AQUCA</name>
<dbReference type="OrthoDB" id="1904894at2759"/>
<protein>
    <recommendedName>
        <fullName evidence="2">DUF7815 domain-containing protein</fullName>
    </recommendedName>
</protein>
<keyword evidence="4" id="KW-1185">Reference proteome</keyword>
<evidence type="ECO:0000259" key="2">
    <source>
        <dbReference type="Pfam" id="PF25122"/>
    </source>
</evidence>